<gene>
    <name evidence="2" type="ORF">ONZ51_g1811</name>
</gene>
<organism evidence="2 3">
    <name type="scientific">Trametes cubensis</name>
    <dbReference type="NCBI Taxonomy" id="1111947"/>
    <lineage>
        <taxon>Eukaryota</taxon>
        <taxon>Fungi</taxon>
        <taxon>Dikarya</taxon>
        <taxon>Basidiomycota</taxon>
        <taxon>Agaricomycotina</taxon>
        <taxon>Agaricomycetes</taxon>
        <taxon>Polyporales</taxon>
        <taxon>Polyporaceae</taxon>
        <taxon>Trametes</taxon>
    </lineage>
</organism>
<dbReference type="AlphaFoldDB" id="A0AAD7U1W9"/>
<feature type="region of interest" description="Disordered" evidence="1">
    <location>
        <begin position="1"/>
        <end position="130"/>
    </location>
</feature>
<name>A0AAD7U1W9_9APHY</name>
<protein>
    <submittedName>
        <fullName evidence="2">Uncharacterized protein</fullName>
    </submittedName>
</protein>
<evidence type="ECO:0000313" key="2">
    <source>
        <dbReference type="EMBL" id="KAJ8495263.1"/>
    </source>
</evidence>
<evidence type="ECO:0000256" key="1">
    <source>
        <dbReference type="SAM" id="MobiDB-lite"/>
    </source>
</evidence>
<keyword evidence="3" id="KW-1185">Reference proteome</keyword>
<sequence>MAARIRELSMNRTSSYQQDRTSGSHSRDLNNFSHIQGPNPCYADHPDVDGNPLGHVRSMGPTSSSAESEPESTEDPASSPAEEDVVTPDSEPKDMGPSNDEVQSAQEDKGLTAESAFHEDTSGVVESRNK</sequence>
<comment type="caution">
    <text evidence="2">The sequence shown here is derived from an EMBL/GenBank/DDBJ whole genome shotgun (WGS) entry which is preliminary data.</text>
</comment>
<accession>A0AAD7U1W9</accession>
<dbReference type="EMBL" id="JAPEVG010000026">
    <property type="protein sequence ID" value="KAJ8495263.1"/>
    <property type="molecule type" value="Genomic_DNA"/>
</dbReference>
<reference evidence="2" key="1">
    <citation type="submission" date="2022-11" db="EMBL/GenBank/DDBJ databases">
        <title>Genome Sequence of Cubamyces cubensis.</title>
        <authorList>
            <person name="Buettner E."/>
        </authorList>
    </citation>
    <scope>NUCLEOTIDE SEQUENCE</scope>
    <source>
        <strain evidence="2">MPL-01</strain>
    </source>
</reference>
<feature type="compositionally biased region" description="Polar residues" evidence="1">
    <location>
        <begin position="10"/>
        <end position="36"/>
    </location>
</feature>
<feature type="compositionally biased region" description="Basic and acidic residues" evidence="1">
    <location>
        <begin position="106"/>
        <end position="130"/>
    </location>
</feature>
<evidence type="ECO:0000313" key="3">
    <source>
        <dbReference type="Proteomes" id="UP001215151"/>
    </source>
</evidence>
<proteinExistence type="predicted"/>
<dbReference type="Proteomes" id="UP001215151">
    <property type="component" value="Unassembled WGS sequence"/>
</dbReference>